<name>U2BU14_9BACE</name>
<dbReference type="CDD" id="cd06171">
    <property type="entry name" value="Sigma70_r4"/>
    <property type="match status" value="1"/>
</dbReference>
<comment type="caution">
    <text evidence="7">The sequence shown here is derived from an EMBL/GenBank/DDBJ whole genome shotgun (WGS) entry which is preliminary data.</text>
</comment>
<accession>U2BU14</accession>
<dbReference type="InterPro" id="IPR036388">
    <property type="entry name" value="WH-like_DNA-bd_sf"/>
</dbReference>
<gene>
    <name evidence="7" type="ORF">HMPREF1981_03063</name>
</gene>
<dbReference type="Pfam" id="PF04542">
    <property type="entry name" value="Sigma70_r2"/>
    <property type="match status" value="1"/>
</dbReference>
<dbReference type="InterPro" id="IPR007627">
    <property type="entry name" value="RNA_pol_sigma70_r2"/>
</dbReference>
<dbReference type="Gene3D" id="1.10.10.10">
    <property type="entry name" value="Winged helix-like DNA-binding domain superfamily/Winged helix DNA-binding domain"/>
    <property type="match status" value="1"/>
</dbReference>
<dbReference type="AlphaFoldDB" id="U2BU14"/>
<dbReference type="RefSeq" id="WP_021646822.1">
    <property type="nucleotide sequence ID" value="NZ_KE993153.1"/>
</dbReference>
<evidence type="ECO:0000256" key="4">
    <source>
        <dbReference type="ARBA" id="ARBA00023163"/>
    </source>
</evidence>
<proteinExistence type="inferred from homology"/>
<dbReference type="SUPFAM" id="SSF88946">
    <property type="entry name" value="Sigma2 domain of RNA polymerase sigma factors"/>
    <property type="match status" value="1"/>
</dbReference>
<dbReference type="HOGENOM" id="CLU_047691_4_4_10"/>
<reference evidence="7 8" key="1">
    <citation type="submission" date="2013-08" db="EMBL/GenBank/DDBJ databases">
        <authorList>
            <person name="Weinstock G."/>
            <person name="Sodergren E."/>
            <person name="Wylie T."/>
            <person name="Fulton L."/>
            <person name="Fulton R."/>
            <person name="Fronick C."/>
            <person name="O'Laughlin M."/>
            <person name="Godfrey J."/>
            <person name="Miner T."/>
            <person name="Herter B."/>
            <person name="Appelbaum E."/>
            <person name="Cordes M."/>
            <person name="Lek S."/>
            <person name="Wollam A."/>
            <person name="Pepin K.H."/>
            <person name="Palsikar V.B."/>
            <person name="Mitreva M."/>
            <person name="Wilson R.K."/>
        </authorList>
    </citation>
    <scope>NUCLEOTIDE SEQUENCE [LARGE SCALE GENOMIC DNA]</scope>
    <source>
        <strain evidence="7 8">F0041</strain>
    </source>
</reference>
<dbReference type="InterPro" id="IPR013249">
    <property type="entry name" value="RNA_pol_sigma70_r4_t2"/>
</dbReference>
<dbReference type="Pfam" id="PF08281">
    <property type="entry name" value="Sigma70_r4_2"/>
    <property type="match status" value="1"/>
</dbReference>
<sequence>MEKEIEFEQFFKGNYSRFYYFALQMIEDREVCRDIVSDAFEHTWRIFCQKEQFNATGYMYSLVRNKCIDYIRHETAKARYADLYMHMYGEGFEEDNACEEAEQQISQIYRVLEELTPKTRRILKMCYFQRKTYSQTAVELGISVSAVRKHIVNALKTFRAAIAKKDK</sequence>
<evidence type="ECO:0000256" key="2">
    <source>
        <dbReference type="ARBA" id="ARBA00023015"/>
    </source>
</evidence>
<evidence type="ECO:0000256" key="3">
    <source>
        <dbReference type="ARBA" id="ARBA00023082"/>
    </source>
</evidence>
<dbReference type="Proteomes" id="UP000016496">
    <property type="component" value="Unassembled WGS sequence"/>
</dbReference>
<comment type="similarity">
    <text evidence="1">Belongs to the sigma-70 factor family. ECF subfamily.</text>
</comment>
<evidence type="ECO:0000259" key="5">
    <source>
        <dbReference type="Pfam" id="PF04542"/>
    </source>
</evidence>
<evidence type="ECO:0000259" key="6">
    <source>
        <dbReference type="Pfam" id="PF08281"/>
    </source>
</evidence>
<dbReference type="PATRIC" id="fig|1321819.3.peg.2830"/>
<keyword evidence="2" id="KW-0805">Transcription regulation</keyword>
<dbReference type="SUPFAM" id="SSF88659">
    <property type="entry name" value="Sigma3 and sigma4 domains of RNA polymerase sigma factors"/>
    <property type="match status" value="1"/>
</dbReference>
<dbReference type="InterPro" id="IPR014284">
    <property type="entry name" value="RNA_pol_sigma-70_dom"/>
</dbReference>
<dbReference type="OrthoDB" id="1093111at2"/>
<protein>
    <submittedName>
        <fullName evidence="7">RNA polymerase sigma-70 factor</fullName>
    </submittedName>
</protein>
<feature type="domain" description="RNA polymerase sigma-70 region 2" evidence="5">
    <location>
        <begin position="11"/>
        <end position="75"/>
    </location>
</feature>
<dbReference type="InterPro" id="IPR013324">
    <property type="entry name" value="RNA_pol_sigma_r3/r4-like"/>
</dbReference>
<dbReference type="PANTHER" id="PTHR43133">
    <property type="entry name" value="RNA POLYMERASE ECF-TYPE SIGMA FACTO"/>
    <property type="match status" value="1"/>
</dbReference>
<dbReference type="PANTHER" id="PTHR43133:SF46">
    <property type="entry name" value="RNA POLYMERASE SIGMA-70 FACTOR ECF SUBFAMILY"/>
    <property type="match status" value="1"/>
</dbReference>
<dbReference type="GO" id="GO:0006352">
    <property type="term" value="P:DNA-templated transcription initiation"/>
    <property type="evidence" value="ECO:0007669"/>
    <property type="project" value="InterPro"/>
</dbReference>
<dbReference type="EMBL" id="AWSV01000155">
    <property type="protein sequence ID" value="ERI81674.1"/>
    <property type="molecule type" value="Genomic_DNA"/>
</dbReference>
<keyword evidence="3" id="KW-0731">Sigma factor</keyword>
<dbReference type="Gene3D" id="1.10.1740.10">
    <property type="match status" value="1"/>
</dbReference>
<evidence type="ECO:0000313" key="7">
    <source>
        <dbReference type="EMBL" id="ERI81674.1"/>
    </source>
</evidence>
<evidence type="ECO:0000313" key="8">
    <source>
        <dbReference type="Proteomes" id="UP000016496"/>
    </source>
</evidence>
<feature type="domain" description="RNA polymerase sigma factor 70 region 4 type 2" evidence="6">
    <location>
        <begin position="107"/>
        <end position="157"/>
    </location>
</feature>
<dbReference type="GO" id="GO:0003677">
    <property type="term" value="F:DNA binding"/>
    <property type="evidence" value="ECO:0007669"/>
    <property type="project" value="InterPro"/>
</dbReference>
<dbReference type="InterPro" id="IPR013325">
    <property type="entry name" value="RNA_pol_sigma_r2"/>
</dbReference>
<evidence type="ECO:0000256" key="1">
    <source>
        <dbReference type="ARBA" id="ARBA00010641"/>
    </source>
</evidence>
<organism evidence="7 8">
    <name type="scientific">Bacteroides pyogenes F0041</name>
    <dbReference type="NCBI Taxonomy" id="1321819"/>
    <lineage>
        <taxon>Bacteria</taxon>
        <taxon>Pseudomonadati</taxon>
        <taxon>Bacteroidota</taxon>
        <taxon>Bacteroidia</taxon>
        <taxon>Bacteroidales</taxon>
        <taxon>Bacteroidaceae</taxon>
        <taxon>Bacteroides</taxon>
    </lineage>
</organism>
<dbReference type="InterPro" id="IPR039425">
    <property type="entry name" value="RNA_pol_sigma-70-like"/>
</dbReference>
<dbReference type="GO" id="GO:0016987">
    <property type="term" value="F:sigma factor activity"/>
    <property type="evidence" value="ECO:0007669"/>
    <property type="project" value="UniProtKB-KW"/>
</dbReference>
<dbReference type="NCBIfam" id="TIGR02937">
    <property type="entry name" value="sigma70-ECF"/>
    <property type="match status" value="1"/>
</dbReference>
<keyword evidence="4" id="KW-0804">Transcription</keyword>